<sequence>MAVVSELMDRFGRTYAEQAGITLTDKPSPLYRLLVLTVLLSKPISADVAVAAARELSDAGLRTPSRTRASTWRQRVAALGRAGYRRYDASTAELLGAGAELLRDRWHDDLRELRREGGDAEGIERLLLEVPGIGPTGAAIYLREVQGAWPEVAPYVDERAAEGAEVLGLPPTPTELKALAPRGETGLVRLIAACVRVALERDPARMRAELA</sequence>
<protein>
    <recommendedName>
        <fullName evidence="3">Endonuclease</fullName>
    </recommendedName>
</protein>
<reference evidence="1 2" key="1">
    <citation type="submission" date="2020-08" db="EMBL/GenBank/DDBJ databases">
        <title>Genomic Encyclopedia of Type Strains, Phase IV (KMG-IV): sequencing the most valuable type-strain genomes for metagenomic binning, comparative biology and taxonomic classification.</title>
        <authorList>
            <person name="Goeker M."/>
        </authorList>
    </citation>
    <scope>NUCLEOTIDE SEQUENCE [LARGE SCALE GENOMIC DNA]</scope>
    <source>
        <strain evidence="1 2">YIM 65646</strain>
    </source>
</reference>
<dbReference type="Proteomes" id="UP000548476">
    <property type="component" value="Unassembled WGS sequence"/>
</dbReference>
<organism evidence="1 2">
    <name type="scientific">Phytomonospora endophytica</name>
    <dbReference type="NCBI Taxonomy" id="714109"/>
    <lineage>
        <taxon>Bacteria</taxon>
        <taxon>Bacillati</taxon>
        <taxon>Actinomycetota</taxon>
        <taxon>Actinomycetes</taxon>
        <taxon>Micromonosporales</taxon>
        <taxon>Micromonosporaceae</taxon>
        <taxon>Phytomonospora</taxon>
    </lineage>
</organism>
<dbReference type="InterPro" id="IPR011257">
    <property type="entry name" value="DNA_glycosylase"/>
</dbReference>
<accession>A0A841FN57</accession>
<dbReference type="GO" id="GO:0003824">
    <property type="term" value="F:catalytic activity"/>
    <property type="evidence" value="ECO:0007669"/>
    <property type="project" value="InterPro"/>
</dbReference>
<dbReference type="GO" id="GO:0006281">
    <property type="term" value="P:DNA repair"/>
    <property type="evidence" value="ECO:0007669"/>
    <property type="project" value="InterPro"/>
</dbReference>
<gene>
    <name evidence="1" type="ORF">HNR73_005160</name>
</gene>
<name>A0A841FN57_9ACTN</name>
<evidence type="ECO:0000313" key="1">
    <source>
        <dbReference type="EMBL" id="MBB6037284.1"/>
    </source>
</evidence>
<comment type="caution">
    <text evidence="1">The sequence shown here is derived from an EMBL/GenBank/DDBJ whole genome shotgun (WGS) entry which is preliminary data.</text>
</comment>
<dbReference type="RefSeq" id="WP_184790118.1">
    <property type="nucleotide sequence ID" value="NZ_BONT01000081.1"/>
</dbReference>
<dbReference type="Gene3D" id="1.10.340.30">
    <property type="entry name" value="Hypothetical protein, domain 2"/>
    <property type="match status" value="1"/>
</dbReference>
<dbReference type="AlphaFoldDB" id="A0A841FN57"/>
<dbReference type="EMBL" id="JACHGT010000012">
    <property type="protein sequence ID" value="MBB6037284.1"/>
    <property type="molecule type" value="Genomic_DNA"/>
</dbReference>
<evidence type="ECO:0000313" key="2">
    <source>
        <dbReference type="Proteomes" id="UP000548476"/>
    </source>
</evidence>
<proteinExistence type="predicted"/>
<dbReference type="Gene3D" id="1.10.1670.10">
    <property type="entry name" value="Helix-hairpin-Helix base-excision DNA repair enzymes (C-terminal)"/>
    <property type="match status" value="1"/>
</dbReference>
<keyword evidence="2" id="KW-1185">Reference proteome</keyword>
<dbReference type="InterPro" id="IPR023170">
    <property type="entry name" value="HhH_base_excis_C"/>
</dbReference>
<dbReference type="SUPFAM" id="SSF48150">
    <property type="entry name" value="DNA-glycosylase"/>
    <property type="match status" value="1"/>
</dbReference>
<evidence type="ECO:0008006" key="3">
    <source>
        <dbReference type="Google" id="ProtNLM"/>
    </source>
</evidence>